<dbReference type="RefSeq" id="WP_211422122.1">
    <property type="nucleotide sequence ID" value="NZ_CP072642.1"/>
</dbReference>
<gene>
    <name evidence="9" type="ORF">J8C05_10490</name>
</gene>
<keyword evidence="10" id="KW-1185">Reference proteome</keyword>
<accession>A0ABX8AYI7</accession>
<evidence type="ECO:0000256" key="5">
    <source>
        <dbReference type="ARBA" id="ARBA00023222"/>
    </source>
</evidence>
<dbReference type="Gene3D" id="3.40.190.10">
    <property type="entry name" value="Periplasmic binding protein-like II"/>
    <property type="match status" value="2"/>
</dbReference>
<dbReference type="Proteomes" id="UP000677668">
    <property type="component" value="Chromosome 1"/>
</dbReference>
<evidence type="ECO:0000313" key="9">
    <source>
        <dbReference type="EMBL" id="QUV93777.1"/>
    </source>
</evidence>
<keyword evidence="3" id="KW-0028">Amino-acid biosynthesis</keyword>
<comment type="catalytic activity">
    <reaction evidence="7">
        <text>prephenate + H(+) = 3-phenylpyruvate + CO2 + H2O</text>
        <dbReference type="Rhea" id="RHEA:21648"/>
        <dbReference type="ChEBI" id="CHEBI:15377"/>
        <dbReference type="ChEBI" id="CHEBI:15378"/>
        <dbReference type="ChEBI" id="CHEBI:16526"/>
        <dbReference type="ChEBI" id="CHEBI:18005"/>
        <dbReference type="ChEBI" id="CHEBI:29934"/>
        <dbReference type="EC" id="4.2.1.51"/>
    </reaction>
</comment>
<dbReference type="EC" id="4.2.1.51" evidence="2"/>
<dbReference type="SUPFAM" id="SSF53850">
    <property type="entry name" value="Periplasmic binding protein-like II"/>
    <property type="match status" value="1"/>
</dbReference>
<evidence type="ECO:0000313" key="10">
    <source>
        <dbReference type="Proteomes" id="UP000677668"/>
    </source>
</evidence>
<protein>
    <recommendedName>
        <fullName evidence="2">prephenate dehydratase</fullName>
        <ecNumber evidence="2">4.2.1.51</ecNumber>
    </recommendedName>
</protein>
<feature type="domain" description="Prephenate dehydratase" evidence="8">
    <location>
        <begin position="15"/>
        <end position="188"/>
    </location>
</feature>
<dbReference type="PANTHER" id="PTHR21022:SF19">
    <property type="entry name" value="PREPHENATE DEHYDRATASE-RELATED"/>
    <property type="match status" value="1"/>
</dbReference>
<keyword evidence="6" id="KW-0456">Lyase</keyword>
<comment type="pathway">
    <text evidence="1">Amino-acid biosynthesis; L-phenylalanine biosynthesis; phenylpyruvate from prephenate: step 1/1.</text>
</comment>
<evidence type="ECO:0000256" key="3">
    <source>
        <dbReference type="ARBA" id="ARBA00022605"/>
    </source>
</evidence>
<reference evidence="9 10" key="1">
    <citation type="submission" date="2021-03" db="EMBL/GenBank/DDBJ databases">
        <title>Genomic and phenotypic characterization of Chloracidobacterium isolates provides evidence for multiple species.</title>
        <authorList>
            <person name="Saini M.K."/>
            <person name="Costas A.M.G."/>
            <person name="Tank M."/>
            <person name="Bryant D.A."/>
        </authorList>
    </citation>
    <scope>NUCLEOTIDE SEQUENCE [LARGE SCALE GENOMIC DNA]</scope>
    <source>
        <strain evidence="9 10">N</strain>
    </source>
</reference>
<evidence type="ECO:0000256" key="7">
    <source>
        <dbReference type="ARBA" id="ARBA00047848"/>
    </source>
</evidence>
<keyword evidence="5" id="KW-0584">Phenylalanine biosynthesis</keyword>
<dbReference type="InterPro" id="IPR001086">
    <property type="entry name" value="Preph_deHydtase"/>
</dbReference>
<dbReference type="PROSITE" id="PS51171">
    <property type="entry name" value="PREPHENATE_DEHYDR_3"/>
    <property type="match status" value="1"/>
</dbReference>
<evidence type="ECO:0000256" key="6">
    <source>
        <dbReference type="ARBA" id="ARBA00023239"/>
    </source>
</evidence>
<dbReference type="Pfam" id="PF00800">
    <property type="entry name" value="PDT"/>
    <property type="match status" value="1"/>
</dbReference>
<keyword evidence="4" id="KW-0057">Aromatic amino acid biosynthesis</keyword>
<sequence length="193" mass="20825">MTIETNLPPPASAPRVAFQGEPGAYSEMAAARFGLPQPYPTFARVCAALLAREVELGILPTENVIAGPVPEVQQLLATQPLVVVTTLWLPIEHCLLGLPDATLATATHVLSHWQALRQCRRFLARHPHLRATTVYDTAGAARLVRQQARPNLLAIASRQAARHYGLQVVAAQIADRPDNATHFVLCRAAAGTP</sequence>
<organism evidence="9 10">
    <name type="scientific">Chloracidobacterium sp. N</name>
    <dbReference type="NCBI Taxonomy" id="2821540"/>
    <lineage>
        <taxon>Bacteria</taxon>
        <taxon>Pseudomonadati</taxon>
        <taxon>Acidobacteriota</taxon>
        <taxon>Terriglobia</taxon>
        <taxon>Terriglobales</taxon>
        <taxon>Acidobacteriaceae</taxon>
        <taxon>Chloracidobacterium</taxon>
        <taxon>Chloracidobacterium aggregatum</taxon>
    </lineage>
</organism>
<proteinExistence type="predicted"/>
<dbReference type="EMBL" id="CP072642">
    <property type="protein sequence ID" value="QUV93777.1"/>
    <property type="molecule type" value="Genomic_DNA"/>
</dbReference>
<evidence type="ECO:0000256" key="1">
    <source>
        <dbReference type="ARBA" id="ARBA00004741"/>
    </source>
</evidence>
<evidence type="ECO:0000256" key="4">
    <source>
        <dbReference type="ARBA" id="ARBA00023141"/>
    </source>
</evidence>
<name>A0ABX8AYI7_9BACT</name>
<evidence type="ECO:0000259" key="8">
    <source>
        <dbReference type="PROSITE" id="PS51171"/>
    </source>
</evidence>
<dbReference type="CDD" id="cd13631">
    <property type="entry name" value="PBP2_Ct-PDT_like"/>
    <property type="match status" value="1"/>
</dbReference>
<evidence type="ECO:0000256" key="2">
    <source>
        <dbReference type="ARBA" id="ARBA00013147"/>
    </source>
</evidence>
<dbReference type="PANTHER" id="PTHR21022">
    <property type="entry name" value="PREPHENATE DEHYDRATASE P PROTEIN"/>
    <property type="match status" value="1"/>
</dbReference>